<dbReference type="InterPro" id="IPR050127">
    <property type="entry name" value="Serine_Proteases_S1"/>
</dbReference>
<keyword evidence="2" id="KW-0964">Secreted</keyword>
<dbReference type="FunFam" id="2.40.10.10:FF:000003">
    <property type="entry name" value="Transmembrane serine protease 3"/>
    <property type="match status" value="1"/>
</dbReference>
<evidence type="ECO:0000256" key="10">
    <source>
        <dbReference type="RuleBase" id="RU363034"/>
    </source>
</evidence>
<dbReference type="CDD" id="cd00190">
    <property type="entry name" value="Tryp_SPc"/>
    <property type="match status" value="1"/>
</dbReference>
<protein>
    <submittedName>
        <fullName evidence="13">Plasminogen-like</fullName>
    </submittedName>
</protein>
<keyword evidence="5" id="KW-0732">Signal</keyword>
<dbReference type="InterPro" id="IPR043504">
    <property type="entry name" value="Peptidase_S1_PA_chymotrypsin"/>
</dbReference>
<comment type="subcellular location">
    <subcellularLocation>
        <location evidence="1">Secreted</location>
    </subcellularLocation>
</comment>
<evidence type="ECO:0000259" key="11">
    <source>
        <dbReference type="PROSITE" id="PS50070"/>
    </source>
</evidence>
<dbReference type="InterPro" id="IPR000001">
    <property type="entry name" value="Kringle"/>
</dbReference>
<feature type="disulfide bond" evidence="9">
    <location>
        <begin position="156"/>
        <end position="179"/>
    </location>
</feature>
<dbReference type="InterPro" id="IPR038178">
    <property type="entry name" value="Kringle_sf"/>
</dbReference>
<evidence type="ECO:0000256" key="6">
    <source>
        <dbReference type="ARBA" id="ARBA00022801"/>
    </source>
</evidence>
<evidence type="ECO:0000256" key="7">
    <source>
        <dbReference type="ARBA" id="ARBA00022825"/>
    </source>
</evidence>
<evidence type="ECO:0000256" key="5">
    <source>
        <dbReference type="ARBA" id="ARBA00022729"/>
    </source>
</evidence>
<dbReference type="EMBL" id="LR789085">
    <property type="protein sequence ID" value="CAB3264947.1"/>
    <property type="molecule type" value="mRNA"/>
</dbReference>
<dbReference type="InterPro" id="IPR018114">
    <property type="entry name" value="TRYPSIN_HIS"/>
</dbReference>
<dbReference type="PANTHER" id="PTHR24264:SF83">
    <property type="entry name" value="COMPLEMENT FACTOR I"/>
    <property type="match status" value="1"/>
</dbReference>
<dbReference type="FunFam" id="2.40.20.10:FF:000001">
    <property type="entry name" value="Urokinase-type plasminogen activator"/>
    <property type="match status" value="1"/>
</dbReference>
<evidence type="ECO:0000256" key="4">
    <source>
        <dbReference type="ARBA" id="ARBA00022670"/>
    </source>
</evidence>
<gene>
    <name evidence="13" type="primary">Plg</name>
</gene>
<dbReference type="GO" id="GO:0004252">
    <property type="term" value="F:serine-type endopeptidase activity"/>
    <property type="evidence" value="ECO:0007669"/>
    <property type="project" value="InterPro"/>
</dbReference>
<dbReference type="InterPro" id="IPR001254">
    <property type="entry name" value="Trypsin_dom"/>
</dbReference>
<keyword evidence="6 10" id="KW-0378">Hydrolase</keyword>
<dbReference type="PRINTS" id="PR00722">
    <property type="entry name" value="CHYMOTRYPSIN"/>
</dbReference>
<keyword evidence="8 9" id="KW-1015">Disulfide bond</keyword>
<proteinExistence type="evidence at transcript level"/>
<name>A0A6F9DND4_9ASCI</name>
<reference evidence="13" key="1">
    <citation type="submission" date="2020-04" db="EMBL/GenBank/DDBJ databases">
        <authorList>
            <person name="Neveu A P."/>
        </authorList>
    </citation>
    <scope>NUCLEOTIDE SEQUENCE</scope>
    <source>
        <tissue evidence="13">Whole embryo</tissue>
    </source>
</reference>
<dbReference type="PANTHER" id="PTHR24264">
    <property type="entry name" value="TRYPSIN-RELATED"/>
    <property type="match status" value="1"/>
</dbReference>
<dbReference type="InterPro" id="IPR033116">
    <property type="entry name" value="TRYPSIN_SER"/>
</dbReference>
<organism evidence="13">
    <name type="scientific">Phallusia mammillata</name>
    <dbReference type="NCBI Taxonomy" id="59560"/>
    <lineage>
        <taxon>Eukaryota</taxon>
        <taxon>Metazoa</taxon>
        <taxon>Chordata</taxon>
        <taxon>Tunicata</taxon>
        <taxon>Ascidiacea</taxon>
        <taxon>Phlebobranchia</taxon>
        <taxon>Ascidiidae</taxon>
        <taxon>Phallusia</taxon>
    </lineage>
</organism>
<dbReference type="SUPFAM" id="SSF57440">
    <property type="entry name" value="Kringle-like"/>
    <property type="match status" value="2"/>
</dbReference>
<evidence type="ECO:0000256" key="2">
    <source>
        <dbReference type="ARBA" id="ARBA00022525"/>
    </source>
</evidence>
<dbReference type="Gene3D" id="2.40.20.10">
    <property type="entry name" value="Plasminogen Kringle 4"/>
    <property type="match status" value="2"/>
</dbReference>
<dbReference type="PROSITE" id="PS00021">
    <property type="entry name" value="KRINGLE_1"/>
    <property type="match status" value="1"/>
</dbReference>
<dbReference type="SMART" id="SM00020">
    <property type="entry name" value="Tryp_SPc"/>
    <property type="match status" value="1"/>
</dbReference>
<keyword evidence="4 10" id="KW-0645">Protease</keyword>
<dbReference type="GO" id="GO:0005615">
    <property type="term" value="C:extracellular space"/>
    <property type="evidence" value="ECO:0007669"/>
    <property type="project" value="TreeGrafter"/>
</dbReference>
<dbReference type="InterPro" id="IPR009003">
    <property type="entry name" value="Peptidase_S1_PA"/>
</dbReference>
<comment type="caution">
    <text evidence="9">Lacks conserved residue(s) required for the propagation of feature annotation.</text>
</comment>
<evidence type="ECO:0000256" key="8">
    <source>
        <dbReference type="ARBA" id="ARBA00023157"/>
    </source>
</evidence>
<dbReference type="GO" id="GO:0033993">
    <property type="term" value="P:response to lipid"/>
    <property type="evidence" value="ECO:0007669"/>
    <property type="project" value="UniProtKB-ARBA"/>
</dbReference>
<dbReference type="PROSITE" id="PS00134">
    <property type="entry name" value="TRYPSIN_HIS"/>
    <property type="match status" value="1"/>
</dbReference>
<dbReference type="CDD" id="cd00108">
    <property type="entry name" value="KR"/>
    <property type="match status" value="2"/>
</dbReference>
<keyword evidence="7 10" id="KW-0720">Serine protease</keyword>
<dbReference type="PRINTS" id="PR00018">
    <property type="entry name" value="KRINGLE"/>
</dbReference>
<dbReference type="SMART" id="SM00130">
    <property type="entry name" value="KR"/>
    <property type="match status" value="2"/>
</dbReference>
<feature type="domain" description="Kringle" evidence="11">
    <location>
        <begin position="113"/>
        <end position="184"/>
    </location>
</feature>
<dbReference type="Gene3D" id="2.40.10.10">
    <property type="entry name" value="Trypsin-like serine proteases"/>
    <property type="match status" value="1"/>
</dbReference>
<dbReference type="InterPro" id="IPR018056">
    <property type="entry name" value="Kringle_CS"/>
</dbReference>
<dbReference type="InterPro" id="IPR013806">
    <property type="entry name" value="Kringle-like"/>
</dbReference>
<dbReference type="SUPFAM" id="SSF50494">
    <property type="entry name" value="Trypsin-like serine proteases"/>
    <property type="match status" value="1"/>
</dbReference>
<evidence type="ECO:0000259" key="12">
    <source>
        <dbReference type="PROSITE" id="PS50240"/>
    </source>
</evidence>
<sequence length="465" mass="51334">MANRSRLGYDCQSWTSRTPHFHTFTPFRFPEGGLGSHNLCRSPDKDHTPWCFTTNPYKRWDYCSVPKCEETTTTVATTTTVLTTTTEQQTTTTAVQPPLPPVIGCFDPADVTGYRGNQNFTHAGTKCQIWDSFTPHAHIYTSSRFPGKGLGNHNFCRNPDGDVQPWCFTTDPSINWAYCDVPTCSSTTTKQPAVTSTSTLTATCGQTFQSLSLDLPYRIVGGVEATPGSLPWQVSLRNAGNNGHFCGASIIHKRWVLTAAHCITSNEPSRYYGYVGKHQKYQRDPTQLRINFQSIFKHQLFNRITLQNDITLLKLTDDLTFTDNIQPICLPTSNADLEPGRMTLVSGWGTTLGTGSSSVLRQATVPLIDTEECREMINGVFQGMICAGYKDGGRDSCQGDSGGPLAGITDENRYELIGVVSWGYGCALPNNPGVYAQVCLFNTCSLDPRVRRLGIKACYDFKAVE</sequence>
<feature type="disulfide bond" evidence="9">
    <location>
        <begin position="40"/>
        <end position="63"/>
    </location>
</feature>
<evidence type="ECO:0000313" key="13">
    <source>
        <dbReference type="EMBL" id="CAB3264947.1"/>
    </source>
</evidence>
<dbReference type="PROSITE" id="PS50070">
    <property type="entry name" value="KRINGLE_2"/>
    <property type="match status" value="2"/>
</dbReference>
<dbReference type="PROSITE" id="PS50240">
    <property type="entry name" value="TRYPSIN_DOM"/>
    <property type="match status" value="1"/>
</dbReference>
<dbReference type="InterPro" id="IPR001314">
    <property type="entry name" value="Peptidase_S1A"/>
</dbReference>
<dbReference type="AlphaFoldDB" id="A0A6F9DND4"/>
<dbReference type="PROSITE" id="PS00135">
    <property type="entry name" value="TRYPSIN_SER"/>
    <property type="match status" value="1"/>
</dbReference>
<keyword evidence="3 9" id="KW-0420">Kringle</keyword>
<dbReference type="GO" id="GO:1901701">
    <property type="term" value="P:cellular response to oxygen-containing compound"/>
    <property type="evidence" value="ECO:0007669"/>
    <property type="project" value="UniProtKB-ARBA"/>
</dbReference>
<dbReference type="Pfam" id="PF00089">
    <property type="entry name" value="Trypsin"/>
    <property type="match status" value="1"/>
</dbReference>
<accession>A0A6F9DND4</accession>
<evidence type="ECO:0000256" key="1">
    <source>
        <dbReference type="ARBA" id="ARBA00004613"/>
    </source>
</evidence>
<feature type="domain" description="Kringle" evidence="11">
    <location>
        <begin position="1"/>
        <end position="68"/>
    </location>
</feature>
<feature type="domain" description="Peptidase S1" evidence="12">
    <location>
        <begin position="219"/>
        <end position="441"/>
    </location>
</feature>
<evidence type="ECO:0000256" key="3">
    <source>
        <dbReference type="ARBA" id="ARBA00022572"/>
    </source>
</evidence>
<dbReference type="Pfam" id="PF00051">
    <property type="entry name" value="Kringle"/>
    <property type="match status" value="2"/>
</dbReference>
<dbReference type="GO" id="GO:0006508">
    <property type="term" value="P:proteolysis"/>
    <property type="evidence" value="ECO:0007669"/>
    <property type="project" value="UniProtKB-KW"/>
</dbReference>
<evidence type="ECO:0000256" key="9">
    <source>
        <dbReference type="PROSITE-ProRule" id="PRU00121"/>
    </source>
</evidence>